<evidence type="ECO:0000256" key="2">
    <source>
        <dbReference type="SAM" id="Phobius"/>
    </source>
</evidence>
<keyword evidence="4" id="KW-1185">Reference proteome</keyword>
<dbReference type="InterPro" id="IPR006461">
    <property type="entry name" value="PLAC_motif_containing"/>
</dbReference>
<dbReference type="AlphaFoldDB" id="A0A0S4III4"/>
<dbReference type="VEuPathDB" id="TriTrypDB:BSAL_53770"/>
<proteinExistence type="predicted"/>
<dbReference type="EMBL" id="CYKH01000115">
    <property type="protein sequence ID" value="CUE71943.1"/>
    <property type="molecule type" value="Genomic_DNA"/>
</dbReference>
<dbReference type="Pfam" id="PF04749">
    <property type="entry name" value="PLAC8"/>
    <property type="match status" value="1"/>
</dbReference>
<dbReference type="Proteomes" id="UP000051952">
    <property type="component" value="Unassembled WGS sequence"/>
</dbReference>
<evidence type="ECO:0000313" key="3">
    <source>
        <dbReference type="EMBL" id="CUE71943.1"/>
    </source>
</evidence>
<name>A0A0S4III4_BODSA</name>
<evidence type="ECO:0000256" key="1">
    <source>
        <dbReference type="SAM" id="MobiDB-lite"/>
    </source>
</evidence>
<organism evidence="3 4">
    <name type="scientific">Bodo saltans</name>
    <name type="common">Flagellated protozoan</name>
    <dbReference type="NCBI Taxonomy" id="75058"/>
    <lineage>
        <taxon>Eukaryota</taxon>
        <taxon>Discoba</taxon>
        <taxon>Euglenozoa</taxon>
        <taxon>Kinetoplastea</taxon>
        <taxon>Metakinetoplastina</taxon>
        <taxon>Eubodonida</taxon>
        <taxon>Bodonidae</taxon>
        <taxon>Bodo</taxon>
    </lineage>
</organism>
<feature type="compositionally biased region" description="Low complexity" evidence="1">
    <location>
        <begin position="162"/>
        <end position="266"/>
    </location>
</feature>
<sequence length="266" mass="30331">MANVFIPDDYNTGLCSCFSDCNSCLDGFFCPYCTISAEYSMLEYRRPGVDWLLCCGLFWADVITMGIAGLISVIMTRSSANALFGLRQDSDLISCCKACCCASCSTCQVYREMSIRYLWPGGLCVSLPYQKIGLQAPPQVYMRGPMRHPFYADQQAPPPQQQQPIPYQQYNNGSPYQQQQQPQGNYRQQQQQQPNIYQQPQQQQQNIYQQQPQQQNGGYQHEPAAYGQQGYQPQQQQPGYQPQLGYQPNNGTTQQQQQYQPPKQVD</sequence>
<protein>
    <submittedName>
        <fullName evidence="3">Ama1 protein, putative</fullName>
    </submittedName>
</protein>
<feature type="transmembrane region" description="Helical" evidence="2">
    <location>
        <begin position="51"/>
        <end position="75"/>
    </location>
</feature>
<reference evidence="4" key="1">
    <citation type="submission" date="2015-09" db="EMBL/GenBank/DDBJ databases">
        <authorList>
            <consortium name="Pathogen Informatics"/>
        </authorList>
    </citation>
    <scope>NUCLEOTIDE SEQUENCE [LARGE SCALE GENOMIC DNA]</scope>
    <source>
        <strain evidence="4">Lake Konstanz</strain>
    </source>
</reference>
<feature type="region of interest" description="Disordered" evidence="1">
    <location>
        <begin position="149"/>
        <end position="266"/>
    </location>
</feature>
<evidence type="ECO:0000313" key="4">
    <source>
        <dbReference type="Proteomes" id="UP000051952"/>
    </source>
</evidence>
<accession>A0A0S4III4</accession>
<gene>
    <name evidence="3" type="ORF">BSAL_53770</name>
</gene>
<dbReference type="PANTHER" id="PTHR15907">
    <property type="entry name" value="DUF614 FAMILY PROTEIN-RELATED"/>
    <property type="match status" value="1"/>
</dbReference>
<keyword evidence="2" id="KW-0812">Transmembrane</keyword>
<keyword evidence="2" id="KW-0472">Membrane</keyword>
<dbReference type="OrthoDB" id="1045822at2759"/>
<dbReference type="NCBIfam" id="TIGR01571">
    <property type="entry name" value="A_thal_Cys_rich"/>
    <property type="match status" value="1"/>
</dbReference>
<keyword evidence="2" id="KW-1133">Transmembrane helix</keyword>